<evidence type="ECO:0000313" key="3">
    <source>
        <dbReference type="Proteomes" id="UP001305414"/>
    </source>
</evidence>
<evidence type="ECO:0000256" key="1">
    <source>
        <dbReference type="SAM" id="MobiDB-lite"/>
    </source>
</evidence>
<dbReference type="EMBL" id="JAWHQM010000028">
    <property type="protein sequence ID" value="KAK5632948.1"/>
    <property type="molecule type" value="Genomic_DNA"/>
</dbReference>
<feature type="region of interest" description="Disordered" evidence="1">
    <location>
        <begin position="1"/>
        <end position="161"/>
    </location>
</feature>
<feature type="compositionally biased region" description="Polar residues" evidence="1">
    <location>
        <begin position="107"/>
        <end position="127"/>
    </location>
</feature>
<comment type="caution">
    <text evidence="2">The sequence shown here is derived from an EMBL/GenBank/DDBJ whole genome shotgun (WGS) entry which is preliminary data.</text>
</comment>
<feature type="compositionally biased region" description="Polar residues" evidence="1">
    <location>
        <begin position="689"/>
        <end position="701"/>
    </location>
</feature>
<feature type="compositionally biased region" description="Polar residues" evidence="1">
    <location>
        <begin position="625"/>
        <end position="637"/>
    </location>
</feature>
<feature type="compositionally biased region" description="Polar residues" evidence="1">
    <location>
        <begin position="34"/>
        <end position="51"/>
    </location>
</feature>
<accession>A0AAN7ZBJ6</accession>
<feature type="compositionally biased region" description="Low complexity" evidence="1">
    <location>
        <begin position="95"/>
        <end position="106"/>
    </location>
</feature>
<dbReference type="Proteomes" id="UP001305414">
    <property type="component" value="Unassembled WGS sequence"/>
</dbReference>
<keyword evidence="3" id="KW-1185">Reference proteome</keyword>
<dbReference type="AlphaFoldDB" id="A0AAN7ZBJ6"/>
<evidence type="ECO:0000313" key="2">
    <source>
        <dbReference type="EMBL" id="KAK5632948.1"/>
    </source>
</evidence>
<feature type="region of interest" description="Disordered" evidence="1">
    <location>
        <begin position="572"/>
        <end position="739"/>
    </location>
</feature>
<sequence>MEESTPAEIAIPTTMASHPPSKVLGGSPALAREASQTPGRDTAQSQPTEITPNGVHVNGTHVENEIGASSPSMTPVPQSVASHPPLAQPLPQPSSQPSSLSTQPPSVQTHVYQVQKQTIPAPLTSNGQPASSSAPQPYQQYQGLHSSSTLPPSTPSPSQIGLLHREPRDMIKSKSPRRFASPHFDHDAQIPRFNRDVSLVADAVQQACPEAVRRVVRDKWEKCVMGSEFHHAFLMNATIHHASGDIMRRAIRDFGRNMIVGAKMEIASHLGPEDLDDMASVILEKCSDKFLDKALEQRLKTIDARSLINALARAERLGYENSDILEDQPERVVPAAQMHSPVVTQVNLNTGMQPQFPQAGPGGTAIAYQVQPVPQHAPATSDLKCRMCWRQFNQTRTYEYHVQKQLCVKARQEQYSFWCDTCGAGFTTKNGKQYHDEKGVCGSHDTAPATPRTEVPTPMKYPNHIVPMSSQPYPVPSQPTGSPMGNPSPLLDDPYGHLTPDRKAQLEEELRQAEISYVPRFAEAEAMTDTEAKKAKLESLHNTYSTKQSMIRKKYGVRLRVRRTRQEIEAERLRRLGVKHGPSSLGGGAGTPSAKRQRNDNGPNGLGPPSYMNRVTPVPAPSPQPSNHLTVSQMNNSGLGGSTATAATTDPTASIAPNQPPPPPPAAKEPSPETSLSSLQRKGYRVSSHVGQSTQPASPSPTERKGSASTPVVVDVSSDSDTDTDMDEIPATLPPKKSS</sequence>
<feature type="compositionally biased region" description="Low complexity" evidence="1">
    <location>
        <begin position="642"/>
        <end position="657"/>
    </location>
</feature>
<feature type="compositionally biased region" description="Pro residues" evidence="1">
    <location>
        <begin position="658"/>
        <end position="667"/>
    </location>
</feature>
<name>A0AAN7ZBJ6_9PEZI</name>
<organism evidence="2 3">
    <name type="scientific">Xylaria bambusicola</name>
    <dbReference type="NCBI Taxonomy" id="326684"/>
    <lineage>
        <taxon>Eukaryota</taxon>
        <taxon>Fungi</taxon>
        <taxon>Dikarya</taxon>
        <taxon>Ascomycota</taxon>
        <taxon>Pezizomycotina</taxon>
        <taxon>Sordariomycetes</taxon>
        <taxon>Xylariomycetidae</taxon>
        <taxon>Xylariales</taxon>
        <taxon>Xylariaceae</taxon>
        <taxon>Xylaria</taxon>
    </lineage>
</organism>
<feature type="compositionally biased region" description="Low complexity" evidence="1">
    <location>
        <begin position="128"/>
        <end position="151"/>
    </location>
</feature>
<gene>
    <name evidence="2" type="ORF">RRF57_008662</name>
</gene>
<reference evidence="2 3" key="1">
    <citation type="submission" date="2023-10" db="EMBL/GenBank/DDBJ databases">
        <title>Draft genome sequence of Xylaria bambusicola isolate GMP-LS, the root and basal stem rot pathogen of sugarcane in Indonesia.</title>
        <authorList>
            <person name="Selvaraj P."/>
            <person name="Muralishankar V."/>
            <person name="Muruganantham S."/>
            <person name="Sp S."/>
            <person name="Haryani S."/>
            <person name="Lau K.J.X."/>
            <person name="Naqvi N.I."/>
        </authorList>
    </citation>
    <scope>NUCLEOTIDE SEQUENCE [LARGE SCALE GENOMIC DNA]</scope>
    <source>
        <strain evidence="2">GMP-LS</strain>
    </source>
</reference>
<proteinExistence type="predicted"/>
<feature type="compositionally biased region" description="Polar residues" evidence="1">
    <location>
        <begin position="67"/>
        <end position="81"/>
    </location>
</feature>
<feature type="compositionally biased region" description="Acidic residues" evidence="1">
    <location>
        <begin position="718"/>
        <end position="728"/>
    </location>
</feature>
<protein>
    <submittedName>
        <fullName evidence="2">Uncharacterized protein</fullName>
    </submittedName>
</protein>